<dbReference type="PANTHER" id="PTHR23301:SF0">
    <property type="entry name" value="CHITIN-BINDING TYPE-2 DOMAIN-CONTAINING PROTEIN-RELATED"/>
    <property type="match status" value="1"/>
</dbReference>
<evidence type="ECO:0000256" key="4">
    <source>
        <dbReference type="ARBA" id="ARBA00023157"/>
    </source>
</evidence>
<dbReference type="Proteomes" id="UP000694888">
    <property type="component" value="Unplaced"/>
</dbReference>
<dbReference type="PANTHER" id="PTHR23301">
    <property type="entry name" value="CHITIN BINDING PERITROPHIN-A"/>
    <property type="match status" value="1"/>
</dbReference>
<evidence type="ECO:0000256" key="1">
    <source>
        <dbReference type="ARBA" id="ARBA00022669"/>
    </source>
</evidence>
<keyword evidence="4" id="KW-1015">Disulfide bond</keyword>
<accession>A0ABM0JWI6</accession>
<dbReference type="PROSITE" id="PS51257">
    <property type="entry name" value="PROKAR_LIPOPROTEIN"/>
    <property type="match status" value="1"/>
</dbReference>
<evidence type="ECO:0000256" key="2">
    <source>
        <dbReference type="ARBA" id="ARBA00022729"/>
    </source>
</evidence>
<gene>
    <name evidence="9" type="primary">LOC101854733</name>
</gene>
<name>A0ABM0JWI6_APLCA</name>
<feature type="domain" description="Chitin-binding type-2" evidence="7">
    <location>
        <begin position="93"/>
        <end position="149"/>
    </location>
</feature>
<evidence type="ECO:0000256" key="3">
    <source>
        <dbReference type="ARBA" id="ARBA00022737"/>
    </source>
</evidence>
<keyword evidence="1" id="KW-0147">Chitin-binding</keyword>
<dbReference type="SUPFAM" id="SSF57625">
    <property type="entry name" value="Invertebrate chitin-binding proteins"/>
    <property type="match status" value="3"/>
</dbReference>
<protein>
    <submittedName>
        <fullName evidence="9">Chondroitin proteoglycan 2</fullName>
    </submittedName>
</protein>
<evidence type="ECO:0000313" key="8">
    <source>
        <dbReference type="Proteomes" id="UP000694888"/>
    </source>
</evidence>
<sequence length="230" mass="25168">MIAKILLVCVSLFALGSCSSAGVLNLCKQYGWPAGRYPHPTNCRQFIECSNGVTMELDCPVTTVYNPVTKLCDSTANVPICNYGPSVATIVVSNICRQFSWANGNYYQPYDCTQYVECSNGATTVMGCQNGLFYNPALKTCSTTNTCLQYIFQPPTLPIAYPSNFDNYCSVNNLANGIHPDPYSCVSYVECTFGRTNHMPCPTGLSFDRNLLVCDDKQNINCAVVPVGKK</sequence>
<dbReference type="InterPro" id="IPR036508">
    <property type="entry name" value="Chitin-bd_dom_sf"/>
</dbReference>
<organism evidence="8 9">
    <name type="scientific">Aplysia californica</name>
    <name type="common">California sea hare</name>
    <dbReference type="NCBI Taxonomy" id="6500"/>
    <lineage>
        <taxon>Eukaryota</taxon>
        <taxon>Metazoa</taxon>
        <taxon>Spiralia</taxon>
        <taxon>Lophotrochozoa</taxon>
        <taxon>Mollusca</taxon>
        <taxon>Gastropoda</taxon>
        <taxon>Heterobranchia</taxon>
        <taxon>Euthyneura</taxon>
        <taxon>Tectipleura</taxon>
        <taxon>Aplysiida</taxon>
        <taxon>Aplysioidea</taxon>
        <taxon>Aplysiidae</taxon>
        <taxon>Aplysia</taxon>
    </lineage>
</organism>
<dbReference type="InterPro" id="IPR002557">
    <property type="entry name" value="Chitin-bd_dom"/>
</dbReference>
<dbReference type="PROSITE" id="PS50940">
    <property type="entry name" value="CHIT_BIND_II"/>
    <property type="match status" value="3"/>
</dbReference>
<feature type="domain" description="Chitin-binding type-2" evidence="7">
    <location>
        <begin position="24"/>
        <end position="83"/>
    </location>
</feature>
<keyword evidence="5" id="KW-0325">Glycoprotein</keyword>
<feature type="chain" id="PRO_5046770067" evidence="6">
    <location>
        <begin position="22"/>
        <end position="230"/>
    </location>
</feature>
<dbReference type="Pfam" id="PF01607">
    <property type="entry name" value="CBM_14"/>
    <property type="match status" value="3"/>
</dbReference>
<keyword evidence="3" id="KW-0677">Repeat</keyword>
<evidence type="ECO:0000313" key="9">
    <source>
        <dbReference type="RefSeq" id="XP_005103175.1"/>
    </source>
</evidence>
<keyword evidence="8" id="KW-1185">Reference proteome</keyword>
<evidence type="ECO:0000256" key="5">
    <source>
        <dbReference type="ARBA" id="ARBA00023180"/>
    </source>
</evidence>
<evidence type="ECO:0000256" key="6">
    <source>
        <dbReference type="SAM" id="SignalP"/>
    </source>
</evidence>
<reference evidence="9" key="1">
    <citation type="submission" date="2025-08" db="UniProtKB">
        <authorList>
            <consortium name="RefSeq"/>
        </authorList>
    </citation>
    <scope>IDENTIFICATION</scope>
</reference>
<dbReference type="RefSeq" id="XP_005103175.1">
    <property type="nucleotide sequence ID" value="XM_005103118.3"/>
</dbReference>
<dbReference type="Gene3D" id="2.170.140.10">
    <property type="entry name" value="Chitin binding domain"/>
    <property type="match status" value="3"/>
</dbReference>
<keyword evidence="2 6" id="KW-0732">Signal</keyword>
<dbReference type="InterPro" id="IPR051940">
    <property type="entry name" value="Chitin_bind-dev_reg"/>
</dbReference>
<dbReference type="SMART" id="SM00494">
    <property type="entry name" value="ChtBD2"/>
    <property type="match status" value="3"/>
</dbReference>
<dbReference type="GeneID" id="101854733"/>
<proteinExistence type="predicted"/>
<feature type="domain" description="Chitin-binding type-2" evidence="7">
    <location>
        <begin position="166"/>
        <end position="224"/>
    </location>
</feature>
<feature type="signal peptide" evidence="6">
    <location>
        <begin position="1"/>
        <end position="21"/>
    </location>
</feature>
<evidence type="ECO:0000259" key="7">
    <source>
        <dbReference type="PROSITE" id="PS50940"/>
    </source>
</evidence>